<dbReference type="InterPro" id="IPR028361">
    <property type="entry name" value="GPI_transamidase"/>
</dbReference>
<dbReference type="Proteomes" id="UP001497512">
    <property type="component" value="Chromosome 13"/>
</dbReference>
<feature type="transmembrane region" description="Helical" evidence="5">
    <location>
        <begin position="367"/>
        <end position="386"/>
    </location>
</feature>
<sequence length="397" mass="44867">MVIMVSMVSMLLLCEGGDAFPLGAASHTNNWAVLVCTSRYWFNYRHMANTLSLYRTVKRLGVPDDHIILMLADDVACNARNSYPAQVFNNENHRLNLYGDNIEANYRGYEVTVENFLRVLTGRHDEAVPKSKRLLSDEGSNVLLYMTGHGGDEFLKFQDAEEIQSRDLADAFAQMHEKRRYKELLVMVDTCQAATLHSQLYSPSVLAVGSSLKGENSYSHHLDADVGVSVVDRFTYYTLQFFEDLDIHSNATIHSLLQSYDPSQLMSHMDYRTDLFSRSLEKVPVTDFFGSVMRIKHTKAAYAGFTGDPSWASHSSSPQNSENFLEEATAKTLMSGVLDKKEQEYPAGMSQHGQRETLWREVDRDRMVVLGLFVLVLAVAFSSIMFPGSHRTTPFKH</sequence>
<evidence type="ECO:0008006" key="9">
    <source>
        <dbReference type="Google" id="ProtNLM"/>
    </source>
</evidence>
<keyword evidence="8" id="KW-1185">Reference proteome</keyword>
<gene>
    <name evidence="7" type="ORF">CSSPTR1EN2_LOCUS5919</name>
</gene>
<keyword evidence="5" id="KW-0472">Membrane</keyword>
<evidence type="ECO:0000256" key="5">
    <source>
        <dbReference type="SAM" id="Phobius"/>
    </source>
</evidence>
<accession>A0ABP0TP26</accession>
<protein>
    <recommendedName>
        <fullName evidence="9">GPI-anchor transamidase</fullName>
    </recommendedName>
</protein>
<keyword evidence="5" id="KW-0812">Transmembrane</keyword>
<evidence type="ECO:0000256" key="1">
    <source>
        <dbReference type="ARBA" id="ARBA00004687"/>
    </source>
</evidence>
<feature type="chain" id="PRO_5047475547" description="GPI-anchor transamidase" evidence="6">
    <location>
        <begin position="20"/>
        <end position="397"/>
    </location>
</feature>
<keyword evidence="3" id="KW-0337">GPI-anchor biosynthesis</keyword>
<dbReference type="EMBL" id="OZ019905">
    <property type="protein sequence ID" value="CAK9201462.1"/>
    <property type="molecule type" value="Genomic_DNA"/>
</dbReference>
<comment type="similarity">
    <text evidence="2">Belongs to the peptidase C13 family.</text>
</comment>
<dbReference type="PANTHER" id="PTHR48067">
    <property type="entry name" value="GPI-ANCHOR TRANSAMIDASE"/>
    <property type="match status" value="1"/>
</dbReference>
<dbReference type="PANTHER" id="PTHR48067:SF1">
    <property type="entry name" value="GPI-ANCHOR TRANSAMIDASE"/>
    <property type="match status" value="1"/>
</dbReference>
<feature type="signal peptide" evidence="6">
    <location>
        <begin position="1"/>
        <end position="19"/>
    </location>
</feature>
<keyword evidence="4 6" id="KW-0732">Signal</keyword>
<dbReference type="Pfam" id="PF01650">
    <property type="entry name" value="Peptidase_C13"/>
    <property type="match status" value="1"/>
</dbReference>
<keyword evidence="5" id="KW-1133">Transmembrane helix</keyword>
<dbReference type="PIRSF" id="PIRSF019663">
    <property type="entry name" value="Legumain"/>
    <property type="match status" value="1"/>
</dbReference>
<dbReference type="Gene3D" id="3.40.50.1460">
    <property type="match status" value="1"/>
</dbReference>
<evidence type="ECO:0000313" key="7">
    <source>
        <dbReference type="EMBL" id="CAK9201462.1"/>
    </source>
</evidence>
<evidence type="ECO:0000256" key="2">
    <source>
        <dbReference type="ARBA" id="ARBA00009941"/>
    </source>
</evidence>
<evidence type="ECO:0000256" key="6">
    <source>
        <dbReference type="SAM" id="SignalP"/>
    </source>
</evidence>
<reference evidence="7" key="1">
    <citation type="submission" date="2024-02" db="EMBL/GenBank/DDBJ databases">
        <authorList>
            <consortium name="ELIXIR-Norway"/>
            <consortium name="Elixir Norway"/>
        </authorList>
    </citation>
    <scope>NUCLEOTIDE SEQUENCE</scope>
</reference>
<dbReference type="PIRSF" id="PIRSF500138">
    <property type="entry name" value="GPI8"/>
    <property type="match status" value="1"/>
</dbReference>
<dbReference type="InterPro" id="IPR001096">
    <property type="entry name" value="Peptidase_C13"/>
</dbReference>
<name>A0ABP0TP26_9BRYO</name>
<proteinExistence type="inferred from homology"/>
<evidence type="ECO:0000256" key="3">
    <source>
        <dbReference type="ARBA" id="ARBA00022502"/>
    </source>
</evidence>
<comment type="pathway">
    <text evidence="1">Glycolipid biosynthesis; glycosylphosphatidylinositol-anchor biosynthesis.</text>
</comment>
<evidence type="ECO:0000256" key="4">
    <source>
        <dbReference type="ARBA" id="ARBA00022729"/>
    </source>
</evidence>
<evidence type="ECO:0000313" key="8">
    <source>
        <dbReference type="Proteomes" id="UP001497512"/>
    </source>
</evidence>
<dbReference type="PRINTS" id="PR00776">
    <property type="entry name" value="HEMOGLOBNASE"/>
</dbReference>
<organism evidence="7 8">
    <name type="scientific">Sphagnum troendelagicum</name>
    <dbReference type="NCBI Taxonomy" id="128251"/>
    <lineage>
        <taxon>Eukaryota</taxon>
        <taxon>Viridiplantae</taxon>
        <taxon>Streptophyta</taxon>
        <taxon>Embryophyta</taxon>
        <taxon>Bryophyta</taxon>
        <taxon>Sphagnophytina</taxon>
        <taxon>Sphagnopsida</taxon>
        <taxon>Sphagnales</taxon>
        <taxon>Sphagnaceae</taxon>
        <taxon>Sphagnum</taxon>
    </lineage>
</organism>